<dbReference type="InterPro" id="IPR003533">
    <property type="entry name" value="Doublecortin_dom"/>
</dbReference>
<feature type="binding site" evidence="10">
    <location>
        <position position="630"/>
    </location>
    <ligand>
        <name>ATP</name>
        <dbReference type="ChEBI" id="CHEBI:30616"/>
    </ligand>
</feature>
<comment type="catalytic activity">
    <reaction evidence="8">
        <text>L-threonyl-[protein] + ATP = O-phospho-L-threonyl-[protein] + ADP + H(+)</text>
        <dbReference type="Rhea" id="RHEA:46608"/>
        <dbReference type="Rhea" id="RHEA-COMP:11060"/>
        <dbReference type="Rhea" id="RHEA-COMP:11605"/>
        <dbReference type="ChEBI" id="CHEBI:15378"/>
        <dbReference type="ChEBI" id="CHEBI:30013"/>
        <dbReference type="ChEBI" id="CHEBI:30616"/>
        <dbReference type="ChEBI" id="CHEBI:61977"/>
        <dbReference type="ChEBI" id="CHEBI:456216"/>
        <dbReference type="EC" id="2.7.11.1"/>
    </reaction>
</comment>
<keyword evidence="7 10" id="KW-0067">ATP-binding</keyword>
<dbReference type="Gene3D" id="1.10.510.10">
    <property type="entry name" value="Transferase(Phosphotransferase) domain 1"/>
    <property type="match status" value="1"/>
</dbReference>
<dbReference type="InterPro" id="IPR000719">
    <property type="entry name" value="Prot_kinase_dom"/>
</dbReference>
<dbReference type="SMART" id="SM00537">
    <property type="entry name" value="DCX"/>
    <property type="match status" value="2"/>
</dbReference>
<evidence type="ECO:0000259" key="12">
    <source>
        <dbReference type="PROSITE" id="PS50011"/>
    </source>
</evidence>
<evidence type="ECO:0000259" key="13">
    <source>
        <dbReference type="PROSITE" id="PS50309"/>
    </source>
</evidence>
<dbReference type="AlphaFoldDB" id="A0A8B7Y815"/>
<dbReference type="PANTHER" id="PTHR24347">
    <property type="entry name" value="SERINE/THREONINE-PROTEIN KINASE"/>
    <property type="match status" value="1"/>
</dbReference>
<proteinExistence type="inferred from homology"/>
<feature type="region of interest" description="Disordered" evidence="11">
    <location>
        <begin position="203"/>
        <end position="251"/>
    </location>
</feature>
<dbReference type="Pfam" id="PF03607">
    <property type="entry name" value="DCX"/>
    <property type="match status" value="2"/>
</dbReference>
<feature type="compositionally biased region" description="Basic and acidic residues" evidence="11">
    <location>
        <begin position="395"/>
        <end position="523"/>
    </location>
</feature>
<dbReference type="Pfam" id="PF00069">
    <property type="entry name" value="Pkinase"/>
    <property type="match status" value="1"/>
</dbReference>
<dbReference type="GO" id="GO:0004674">
    <property type="term" value="F:protein serine/threonine kinase activity"/>
    <property type="evidence" value="ECO:0007669"/>
    <property type="project" value="UniProtKB-KW"/>
</dbReference>
<dbReference type="SUPFAM" id="SSF56112">
    <property type="entry name" value="Protein kinase-like (PK-like)"/>
    <property type="match status" value="1"/>
</dbReference>
<dbReference type="PROSITE" id="PS50011">
    <property type="entry name" value="PROTEIN_KINASE_DOM"/>
    <property type="match status" value="1"/>
</dbReference>
<sequence length="906" mass="102754">MGCLRKSSAGHMNANVNDTLLAYPFNNSAAAALRPRRKHHDAMLLQAASHTADTTPTVSQQHRDITEEKYKDLRRPRQLLFYRNGDRYFRGKRLRITPNRFQTFDSLLSELTKHMSLPYGVRKIYHPESGKSITDIENLMDGESYVCASFEKFKKLPYGANHSTPDWSTGPASKHSQLQSDLYGRFSYSYPSTGKYAAAYARSPAGGPESLKKGGSGPVSLSFPGVKRPPVSHREKDPVSKSTGSLHPDLSPAKPKLCKIVKAGSRPRQSVSLLLNKRSVQSFEMLIQDISDAFGLPKYKNHRIRKLFTIHGKEVKGVADFFRNSDDAFIASASKHSLSKEEIAEIYAEEFSNNPYTKSNRRRMKGRDSKSDSGLEDDDGGEILSMTKPKKAGKKSKDAEKASLEDGDLGREKKEEIVKEDAQMESKMRQTDEKLRKEKEEAEREEANRKKEEELRLKEEELRKREEQLKKQLQDKAKKSEQERLEAIAKKEAELKAKEEELRRKEEEEQRRREEEAERKRLEDEEEQQQLAELENVSQTPEDYINSFDAQDFGLNEDIYSNHELHSPDGEGDVQGKQEKKLDFTSDPREIVEKDSILKRYTIGSKIGDGNFADVHEATLKNTEQVFAMKIVDKSKLKGKEHMIENEIGIMKNVNHPNIVKLFEEHETKENIYLVMEYVQGGDLFDAITESVKFTEADAAVIISDMASALAYLHSLNIVHRDLKPENLLFVKRPVSKSSSGDITLKLADFGLAMEVKAPIYTVCGTPTYVAPEILAETGYGLEVDMWAMGVICYILLCGFPPFRSLDRDQEELFELIQAGEFVYLSPYWDNITDDAKDLIDHLIVVSKRKRYTAKQVLAHPWVVSGGGTVKDSLPNLQREVSMNLEKNFEGRKSGKRKGVHAGGVR</sequence>
<evidence type="ECO:0000256" key="4">
    <source>
        <dbReference type="ARBA" id="ARBA00022679"/>
    </source>
</evidence>
<feature type="region of interest" description="Disordered" evidence="11">
    <location>
        <begin position="561"/>
        <end position="581"/>
    </location>
</feature>
<evidence type="ECO:0000256" key="10">
    <source>
        <dbReference type="PROSITE-ProRule" id="PRU10141"/>
    </source>
</evidence>
<dbReference type="RefSeq" id="XP_022088480.1">
    <property type="nucleotide sequence ID" value="XM_022232788.1"/>
</dbReference>
<dbReference type="InterPro" id="IPR011009">
    <property type="entry name" value="Kinase-like_dom_sf"/>
</dbReference>
<evidence type="ECO:0000256" key="11">
    <source>
        <dbReference type="SAM" id="MobiDB-lite"/>
    </source>
</evidence>
<dbReference type="EC" id="2.7.11.1" evidence="2"/>
<dbReference type="InterPro" id="IPR017441">
    <property type="entry name" value="Protein_kinase_ATP_BS"/>
</dbReference>
<dbReference type="GeneID" id="110978094"/>
<dbReference type="SMART" id="SM00220">
    <property type="entry name" value="S_TKc"/>
    <property type="match status" value="1"/>
</dbReference>
<dbReference type="PROSITE" id="PS50309">
    <property type="entry name" value="DC"/>
    <property type="match status" value="2"/>
</dbReference>
<evidence type="ECO:0000256" key="8">
    <source>
        <dbReference type="ARBA" id="ARBA00047899"/>
    </source>
</evidence>
<name>A0A8B7Y815_ACAPL</name>
<evidence type="ECO:0000256" key="6">
    <source>
        <dbReference type="ARBA" id="ARBA00022777"/>
    </source>
</evidence>
<dbReference type="SUPFAM" id="SSF89837">
    <property type="entry name" value="Doublecortin (DC)"/>
    <property type="match status" value="2"/>
</dbReference>
<evidence type="ECO:0000256" key="3">
    <source>
        <dbReference type="ARBA" id="ARBA00022527"/>
    </source>
</evidence>
<feature type="domain" description="Protein kinase" evidence="12">
    <location>
        <begin position="601"/>
        <end position="863"/>
    </location>
</feature>
<evidence type="ECO:0000256" key="2">
    <source>
        <dbReference type="ARBA" id="ARBA00012513"/>
    </source>
</evidence>
<dbReference type="OrthoDB" id="1738954at2759"/>
<protein>
    <recommendedName>
        <fullName evidence="2">non-specific serine/threonine protein kinase</fullName>
        <ecNumber evidence="2">2.7.11.1</ecNumber>
    </recommendedName>
</protein>
<reference evidence="15" key="1">
    <citation type="submission" date="2025-08" db="UniProtKB">
        <authorList>
            <consortium name="RefSeq"/>
        </authorList>
    </citation>
    <scope>IDENTIFICATION</scope>
</reference>
<dbReference type="FunFam" id="3.30.200.20:FF:000315">
    <property type="entry name" value="Calcium-dependent protein kinase 3"/>
    <property type="match status" value="1"/>
</dbReference>
<keyword evidence="3" id="KW-0723">Serine/threonine-protein kinase</keyword>
<dbReference type="InterPro" id="IPR036572">
    <property type="entry name" value="Doublecortin_dom_sf"/>
</dbReference>
<keyword evidence="14" id="KW-1185">Reference proteome</keyword>
<keyword evidence="6" id="KW-0418">Kinase</keyword>
<feature type="domain" description="Doublecortin" evidence="13">
    <location>
        <begin position="256"/>
        <end position="335"/>
    </location>
</feature>
<feature type="region of interest" description="Disordered" evidence="11">
    <location>
        <begin position="356"/>
        <end position="543"/>
    </location>
</feature>
<organism evidence="14 15">
    <name type="scientific">Acanthaster planci</name>
    <name type="common">Crown-of-thorns starfish</name>
    <dbReference type="NCBI Taxonomy" id="133434"/>
    <lineage>
        <taxon>Eukaryota</taxon>
        <taxon>Metazoa</taxon>
        <taxon>Echinodermata</taxon>
        <taxon>Eleutherozoa</taxon>
        <taxon>Asterozoa</taxon>
        <taxon>Asteroidea</taxon>
        <taxon>Valvatacea</taxon>
        <taxon>Valvatida</taxon>
        <taxon>Acanthasteridae</taxon>
        <taxon>Acanthaster</taxon>
    </lineage>
</organism>
<comment type="catalytic activity">
    <reaction evidence="9">
        <text>L-seryl-[protein] + ATP = O-phospho-L-seryl-[protein] + ADP + H(+)</text>
        <dbReference type="Rhea" id="RHEA:17989"/>
        <dbReference type="Rhea" id="RHEA-COMP:9863"/>
        <dbReference type="Rhea" id="RHEA-COMP:11604"/>
        <dbReference type="ChEBI" id="CHEBI:15378"/>
        <dbReference type="ChEBI" id="CHEBI:29999"/>
        <dbReference type="ChEBI" id="CHEBI:30616"/>
        <dbReference type="ChEBI" id="CHEBI:83421"/>
        <dbReference type="ChEBI" id="CHEBI:456216"/>
        <dbReference type="EC" id="2.7.11.1"/>
    </reaction>
</comment>
<comment type="similarity">
    <text evidence="1">Belongs to the protein kinase superfamily. CAMK Ser/Thr protein kinase family. CaMK subfamily.</text>
</comment>
<dbReference type="KEGG" id="aplc:110978094"/>
<evidence type="ECO:0000313" key="14">
    <source>
        <dbReference type="Proteomes" id="UP000694845"/>
    </source>
</evidence>
<evidence type="ECO:0000313" key="15">
    <source>
        <dbReference type="RefSeq" id="XP_022088480.1"/>
    </source>
</evidence>
<dbReference type="GO" id="GO:0005524">
    <property type="term" value="F:ATP binding"/>
    <property type="evidence" value="ECO:0007669"/>
    <property type="project" value="UniProtKB-UniRule"/>
</dbReference>
<dbReference type="FunFam" id="1.10.510.10:FF:000066">
    <property type="entry name" value="Serine/threonine-protein kinase DCLK1 isoform 2"/>
    <property type="match status" value="1"/>
</dbReference>
<evidence type="ECO:0000256" key="1">
    <source>
        <dbReference type="ARBA" id="ARBA00005354"/>
    </source>
</evidence>
<keyword evidence="5 10" id="KW-0547">Nucleotide-binding</keyword>
<dbReference type="Proteomes" id="UP000694845">
    <property type="component" value="Unplaced"/>
</dbReference>
<dbReference type="CDD" id="cd14095">
    <property type="entry name" value="STKc_DCKL"/>
    <property type="match status" value="1"/>
</dbReference>
<dbReference type="OMA" id="VRAQKKW"/>
<dbReference type="InterPro" id="IPR008271">
    <property type="entry name" value="Ser/Thr_kinase_AS"/>
</dbReference>
<gene>
    <name evidence="15" type="primary">LOC110978094</name>
</gene>
<evidence type="ECO:0000256" key="7">
    <source>
        <dbReference type="ARBA" id="ARBA00022840"/>
    </source>
</evidence>
<accession>A0A8B7Y815</accession>
<dbReference type="Gene3D" id="3.10.20.230">
    <property type="entry name" value="Doublecortin domain"/>
    <property type="match status" value="2"/>
</dbReference>
<keyword evidence="4" id="KW-0808">Transferase</keyword>
<evidence type="ECO:0000256" key="9">
    <source>
        <dbReference type="ARBA" id="ARBA00048679"/>
    </source>
</evidence>
<evidence type="ECO:0000256" key="5">
    <source>
        <dbReference type="ARBA" id="ARBA00022741"/>
    </source>
</evidence>
<dbReference type="PROSITE" id="PS00107">
    <property type="entry name" value="PROTEIN_KINASE_ATP"/>
    <property type="match status" value="1"/>
</dbReference>
<dbReference type="GO" id="GO:0035556">
    <property type="term" value="P:intracellular signal transduction"/>
    <property type="evidence" value="ECO:0007669"/>
    <property type="project" value="InterPro"/>
</dbReference>
<dbReference type="PROSITE" id="PS00108">
    <property type="entry name" value="PROTEIN_KINASE_ST"/>
    <property type="match status" value="1"/>
</dbReference>
<feature type="domain" description="Doublecortin" evidence="13">
    <location>
        <begin position="77"/>
        <end position="159"/>
    </location>
</feature>